<evidence type="ECO:0000256" key="1">
    <source>
        <dbReference type="ARBA" id="ARBA00000707"/>
    </source>
</evidence>
<dbReference type="GO" id="GO:0016579">
    <property type="term" value="P:protein deubiquitination"/>
    <property type="evidence" value="ECO:0007669"/>
    <property type="project" value="InterPro"/>
</dbReference>
<dbReference type="GO" id="GO:0006508">
    <property type="term" value="P:proteolysis"/>
    <property type="evidence" value="ECO:0007669"/>
    <property type="project" value="UniProtKB-KW"/>
</dbReference>
<dbReference type="SMR" id="A0A3B6RIJ4"/>
<keyword evidence="5 7" id="KW-0378">Hydrolase</keyword>
<protein>
    <recommendedName>
        <fullName evidence="7">Ubiquitin thioesterase</fullName>
        <ecNumber evidence="7">3.4.19.12</ecNumber>
    </recommendedName>
</protein>
<feature type="active site" evidence="8">
    <location>
        <position position="107"/>
    </location>
</feature>
<dbReference type="FunFam" id="1.20.1300.20:FF:000001">
    <property type="entry name" value="Ubiquitin thioesterase OTUB1"/>
    <property type="match status" value="1"/>
</dbReference>
<evidence type="ECO:0000256" key="8">
    <source>
        <dbReference type="PIRSR" id="PIRSR013503-1"/>
    </source>
</evidence>
<dbReference type="KEGG" id="taes:123152026"/>
<dbReference type="GO" id="GO:0004843">
    <property type="term" value="F:cysteine-type deubiquitinase activity"/>
    <property type="evidence" value="ECO:0000318"/>
    <property type="project" value="GO_Central"/>
</dbReference>
<dbReference type="InterPro" id="IPR042467">
    <property type="entry name" value="Peptidase_C65_otubain_sub2"/>
</dbReference>
<evidence type="ECO:0000313" key="13">
    <source>
        <dbReference type="Proteomes" id="UP000019116"/>
    </source>
</evidence>
<evidence type="ECO:0000256" key="7">
    <source>
        <dbReference type="PIRNR" id="PIRNR013503"/>
    </source>
</evidence>
<feature type="active site" description="Nucleophile" evidence="8">
    <location>
        <position position="110"/>
    </location>
</feature>
<dbReference type="GeneID" id="123152026"/>
<dbReference type="STRING" id="4565.A0A3B6RIJ4"/>
<dbReference type="Gramene" id="TraesLDM7A03G03902300.1">
    <property type="protein sequence ID" value="TraesLDM7A03G03902300.1"/>
    <property type="gene ID" value="TraesLDM7A03G03902300"/>
</dbReference>
<dbReference type="PaxDb" id="4565-Traes_7AS_62EC6C6DE.1"/>
<dbReference type="Proteomes" id="UP000019116">
    <property type="component" value="Chromosome 7A"/>
</dbReference>
<comment type="catalytic activity">
    <reaction evidence="1 7">
        <text>Thiol-dependent hydrolysis of ester, thioester, amide, peptide and isopeptide bonds formed by the C-terminal Gly of ubiquitin (a 76-residue protein attached to proteins as an intracellular targeting signal).</text>
        <dbReference type="EC" id="3.4.19.12"/>
    </reaction>
</comment>
<dbReference type="SUPFAM" id="SSF54001">
    <property type="entry name" value="Cysteine proteinases"/>
    <property type="match status" value="1"/>
</dbReference>
<reference evidence="12" key="1">
    <citation type="submission" date="2018-08" db="EMBL/GenBank/DDBJ databases">
        <authorList>
            <person name="Rossello M."/>
        </authorList>
    </citation>
    <scope>NUCLEOTIDE SEQUENCE [LARGE SCALE GENOMIC DNA]</scope>
    <source>
        <strain evidence="12">cv. Chinese Spring</strain>
    </source>
</reference>
<dbReference type="EnsemblPlants" id="TraesCS7A02G263900.1">
    <property type="protein sequence ID" value="TraesCS7A02G263900.1"/>
    <property type="gene ID" value="TraesCS7A02G263900"/>
</dbReference>
<feature type="region of interest" description="Disordered" evidence="10">
    <location>
        <begin position="1"/>
        <end position="34"/>
    </location>
</feature>
<evidence type="ECO:0000256" key="5">
    <source>
        <dbReference type="ARBA" id="ARBA00022801"/>
    </source>
</evidence>
<feature type="active site" evidence="8">
    <location>
        <position position="312"/>
    </location>
</feature>
<feature type="site" description="Interacts with free ubiquitin" evidence="9">
    <location>
        <position position="262"/>
    </location>
</feature>
<evidence type="ECO:0000256" key="2">
    <source>
        <dbReference type="ARBA" id="ARBA00006579"/>
    </source>
</evidence>
<keyword evidence="13" id="KW-1185">Reference proteome</keyword>
<evidence type="ECO:0000256" key="10">
    <source>
        <dbReference type="SAM" id="MobiDB-lite"/>
    </source>
</evidence>
<accession>A0A3B6RIJ4</accession>
<feature type="site" description="Interacts with free ubiquitin" evidence="9">
    <location>
        <position position="308"/>
    </location>
</feature>
<evidence type="ECO:0000256" key="9">
    <source>
        <dbReference type="PIRSR" id="PIRSR013503-2"/>
    </source>
</evidence>
<dbReference type="InterPro" id="IPR003323">
    <property type="entry name" value="OTU_dom"/>
</dbReference>
<evidence type="ECO:0000256" key="4">
    <source>
        <dbReference type="ARBA" id="ARBA00022786"/>
    </source>
</evidence>
<keyword evidence="6 7" id="KW-0788">Thiol protease</keyword>
<dbReference type="CDD" id="cd22765">
    <property type="entry name" value="AtOTU1-like"/>
    <property type="match status" value="1"/>
</dbReference>
<dbReference type="AlphaFoldDB" id="A0A3B6RIJ4"/>
<dbReference type="PIRSF" id="PIRSF013503">
    <property type="entry name" value="Ubiquitin_thioesterase_Otubain"/>
    <property type="match status" value="1"/>
</dbReference>
<feature type="site" description="Interacts with free ubiquitin" evidence="9">
    <location>
        <position position="313"/>
    </location>
</feature>
<dbReference type="Gene3D" id="3.30.200.60">
    <property type="entry name" value="Peptidase C65 Otubain, subdomain 1"/>
    <property type="match status" value="1"/>
</dbReference>
<name>A0A3B6RIJ4_WHEAT</name>
<dbReference type="PANTHER" id="PTHR12931">
    <property type="entry name" value="UBIQUITIN THIOLESTERASE PROTEIN OTUB"/>
    <property type="match status" value="1"/>
</dbReference>
<dbReference type="InterPro" id="IPR038765">
    <property type="entry name" value="Papain-like_cys_pep_sf"/>
</dbReference>
<feature type="site" description="Interacts with free ubiquitin" evidence="9">
    <location>
        <position position="264"/>
    </location>
</feature>
<dbReference type="Gramene" id="TraesMAC7A03G03899180.1">
    <property type="protein sequence ID" value="TraesMAC7A03G03899180.1"/>
    <property type="gene ID" value="TraesMAC7A03G03899180"/>
</dbReference>
<sequence length="319" mass="35377">MGDAPPPAPASLVEGGGSDGAGPDPNSHRLSPETVSVELSMGGDYYHACCGDPDPDPKPEGPQVPYIGNKEPLSALAAEFQSGSPILQEKIKLLGEQYDALRRTRGDGNCFYRSFMFSYLEHILETQDRAEVERILKNIEQCKKTLSGLGYIEFTFEDFFSMFIEELQNVLQGHETSIGPEELLERTRDQTTSDYVVMFFRFVTSGEIQRRAEFFEPFISGLTNSTVVQFCKSSVEPMGEESDHVHIIALSDALGVPIRVMYLDRSSCDTGNLSVNHHDFIPAANSSEGDAAMGLNPAEEKPYITLLYRPGHYDILYPK</sequence>
<dbReference type="InterPro" id="IPR016615">
    <property type="entry name" value="Otubain"/>
</dbReference>
<dbReference type="GO" id="GO:0043130">
    <property type="term" value="F:ubiquitin binding"/>
    <property type="evidence" value="ECO:0000318"/>
    <property type="project" value="GO_Central"/>
</dbReference>
<dbReference type="PROSITE" id="PS50802">
    <property type="entry name" value="OTU"/>
    <property type="match status" value="1"/>
</dbReference>
<gene>
    <name evidence="12" type="primary">LOC123152026</name>
</gene>
<dbReference type="EC" id="3.4.19.12" evidence="7"/>
<evidence type="ECO:0000256" key="3">
    <source>
        <dbReference type="ARBA" id="ARBA00022670"/>
    </source>
</evidence>
<dbReference type="Pfam" id="PF10275">
    <property type="entry name" value="Peptidase_C65"/>
    <property type="match status" value="1"/>
</dbReference>
<dbReference type="Gramene" id="TraesNOR7A03G03941250.1">
    <property type="protein sequence ID" value="TraesNOR7A03G03941250.1"/>
    <property type="gene ID" value="TraesNOR7A03G03941250"/>
</dbReference>
<dbReference type="Gramene" id="TraesCS7A02G263900.1">
    <property type="protein sequence ID" value="TraesCS7A02G263900.1"/>
    <property type="gene ID" value="TraesCS7A02G263900"/>
</dbReference>
<dbReference type="RefSeq" id="XP_044427572.1">
    <property type="nucleotide sequence ID" value="XM_044571637.1"/>
</dbReference>
<dbReference type="Gene3D" id="1.20.1300.20">
    <property type="entry name" value="Peptidase C65 Otubain, subdomain 2"/>
    <property type="match status" value="1"/>
</dbReference>
<dbReference type="OMA" id="ADHVQIT"/>
<proteinExistence type="inferred from homology"/>
<evidence type="ECO:0000259" key="11">
    <source>
        <dbReference type="PROSITE" id="PS50802"/>
    </source>
</evidence>
<reference evidence="12" key="2">
    <citation type="submission" date="2018-10" db="UniProtKB">
        <authorList>
            <consortium name="EnsemblPlants"/>
        </authorList>
    </citation>
    <scope>IDENTIFICATION</scope>
</reference>
<organism evidence="12">
    <name type="scientific">Triticum aestivum</name>
    <name type="common">Wheat</name>
    <dbReference type="NCBI Taxonomy" id="4565"/>
    <lineage>
        <taxon>Eukaryota</taxon>
        <taxon>Viridiplantae</taxon>
        <taxon>Streptophyta</taxon>
        <taxon>Embryophyta</taxon>
        <taxon>Tracheophyta</taxon>
        <taxon>Spermatophyta</taxon>
        <taxon>Magnoliopsida</taxon>
        <taxon>Liliopsida</taxon>
        <taxon>Poales</taxon>
        <taxon>Poaceae</taxon>
        <taxon>BOP clade</taxon>
        <taxon>Pooideae</taxon>
        <taxon>Triticodae</taxon>
        <taxon>Triticeae</taxon>
        <taxon>Triticinae</taxon>
        <taxon>Triticum</taxon>
    </lineage>
</organism>
<keyword evidence="3 7" id="KW-0645">Protease</keyword>
<keyword evidence="4 7" id="KW-0833">Ubl conjugation pathway</keyword>
<comment type="similarity">
    <text evidence="2 7">Belongs to the peptidase C65 family.</text>
</comment>
<dbReference type="InterPro" id="IPR019400">
    <property type="entry name" value="Peptidase_C65_otubain"/>
</dbReference>
<feature type="site" description="Interacts with free ubiquitin" evidence="9">
    <location>
        <position position="248"/>
    </location>
</feature>
<evidence type="ECO:0000313" key="12">
    <source>
        <dbReference type="EnsemblPlants" id="TraesCS7A02G263900.1"/>
    </source>
</evidence>
<dbReference type="PANTHER" id="PTHR12931:SF15">
    <property type="entry name" value="UBIQUITIN THIOESTERASE OTUBAIN-LIKE"/>
    <property type="match status" value="1"/>
</dbReference>
<dbReference type="InterPro" id="IPR042468">
    <property type="entry name" value="Peptidase_C65_otubain_sub1"/>
</dbReference>
<dbReference type="Gramene" id="TraesCS7A03G0612000.1">
    <property type="protein sequence ID" value="TraesCS7A03G0612000.1.CDS"/>
    <property type="gene ID" value="TraesCS7A03G0612000"/>
</dbReference>
<evidence type="ECO:0000256" key="6">
    <source>
        <dbReference type="ARBA" id="ARBA00022807"/>
    </source>
</evidence>
<feature type="domain" description="OTU" evidence="11">
    <location>
        <begin position="99"/>
        <end position="319"/>
    </location>
</feature>
<dbReference type="OrthoDB" id="18915at2759"/>